<dbReference type="EMBL" id="QTSX02001458">
    <property type="protein sequence ID" value="KAJ9081781.1"/>
    <property type="molecule type" value="Genomic_DNA"/>
</dbReference>
<reference evidence="1" key="1">
    <citation type="submission" date="2022-04" db="EMBL/GenBank/DDBJ databases">
        <title>Genome of the entomopathogenic fungus Entomophthora muscae.</title>
        <authorList>
            <person name="Elya C."/>
            <person name="Lovett B.R."/>
            <person name="Lee E."/>
            <person name="Macias A.M."/>
            <person name="Hajek A.E."/>
            <person name="De Bivort B.L."/>
            <person name="Kasson M.T."/>
            <person name="De Fine Licht H.H."/>
            <person name="Stajich J.E."/>
        </authorList>
    </citation>
    <scope>NUCLEOTIDE SEQUENCE</scope>
    <source>
        <strain evidence="1">Berkeley</strain>
    </source>
</reference>
<accession>A0ACC2U516</accession>
<gene>
    <name evidence="1" type="ORF">DSO57_1011130</name>
</gene>
<dbReference type="Proteomes" id="UP001165960">
    <property type="component" value="Unassembled WGS sequence"/>
</dbReference>
<comment type="caution">
    <text evidence="1">The sequence shown here is derived from an EMBL/GenBank/DDBJ whole genome shotgun (WGS) entry which is preliminary data.</text>
</comment>
<name>A0ACC2U516_9FUNG</name>
<keyword evidence="2" id="KW-1185">Reference proteome</keyword>
<sequence length="198" mass="22385">MATRNNIWNQQAKVFPEVILLESVMSLGNAFVVTRDKLLLIMHTGKPQLQDLNPDTLWAAILQDQPPGCLQILRQEPEQNLTLENSLKLDESKSSTSTLPTLKDPVNPANQQVGLAIEPKMTQATMEGETKKLPIERRLPRDDQPHDPTREFEYSQFEPANELTPEMNTTKDWKNLVNSNTQAKEICKSSPMTDGHMP</sequence>
<protein>
    <submittedName>
        <fullName evidence="1">Uncharacterized protein</fullName>
    </submittedName>
</protein>
<evidence type="ECO:0000313" key="1">
    <source>
        <dbReference type="EMBL" id="KAJ9081781.1"/>
    </source>
</evidence>
<organism evidence="1 2">
    <name type="scientific">Entomophthora muscae</name>
    <dbReference type="NCBI Taxonomy" id="34485"/>
    <lineage>
        <taxon>Eukaryota</taxon>
        <taxon>Fungi</taxon>
        <taxon>Fungi incertae sedis</taxon>
        <taxon>Zoopagomycota</taxon>
        <taxon>Entomophthoromycotina</taxon>
        <taxon>Entomophthoromycetes</taxon>
        <taxon>Entomophthorales</taxon>
        <taxon>Entomophthoraceae</taxon>
        <taxon>Entomophthora</taxon>
    </lineage>
</organism>
<proteinExistence type="predicted"/>
<evidence type="ECO:0000313" key="2">
    <source>
        <dbReference type="Proteomes" id="UP001165960"/>
    </source>
</evidence>